<dbReference type="GO" id="GO:0004565">
    <property type="term" value="F:beta-galactosidase activity"/>
    <property type="evidence" value="ECO:0007669"/>
    <property type="project" value="UniProtKB-EC"/>
</dbReference>
<dbReference type="CDD" id="cd03143">
    <property type="entry name" value="A4_beta-galactosidase_middle_domain"/>
    <property type="match status" value="1"/>
</dbReference>
<dbReference type="GO" id="GO:0006012">
    <property type="term" value="P:galactose metabolic process"/>
    <property type="evidence" value="ECO:0007669"/>
    <property type="project" value="InterPro"/>
</dbReference>
<dbReference type="PANTHER" id="PTHR36447">
    <property type="entry name" value="BETA-GALACTOSIDASE GANA"/>
    <property type="match status" value="1"/>
</dbReference>
<feature type="binding site" evidence="10">
    <location>
        <position position="112"/>
    </location>
    <ligand>
        <name>substrate</name>
    </ligand>
</feature>
<dbReference type="GO" id="GO:0009341">
    <property type="term" value="C:beta-galactosidase complex"/>
    <property type="evidence" value="ECO:0007669"/>
    <property type="project" value="InterPro"/>
</dbReference>
<gene>
    <name evidence="14" type="ORF">H7B90_26095</name>
</gene>
<evidence type="ECO:0000256" key="2">
    <source>
        <dbReference type="ARBA" id="ARBA00005940"/>
    </source>
</evidence>
<keyword evidence="7 8" id="KW-0326">Glycosidase</keyword>
<accession>A0A841U9G6</accession>
<dbReference type="GO" id="GO:0046872">
    <property type="term" value="F:metal ion binding"/>
    <property type="evidence" value="ECO:0007669"/>
    <property type="project" value="UniProtKB-KW"/>
</dbReference>
<dbReference type="RefSeq" id="WP_185138835.1">
    <property type="nucleotide sequence ID" value="NZ_JACJVR010000106.1"/>
</dbReference>
<dbReference type="InterPro" id="IPR003476">
    <property type="entry name" value="Glyco_hydro_42"/>
</dbReference>
<evidence type="ECO:0000256" key="7">
    <source>
        <dbReference type="ARBA" id="ARBA00023295"/>
    </source>
</evidence>
<dbReference type="InterPro" id="IPR013529">
    <property type="entry name" value="Glyco_hydro_42_N"/>
</dbReference>
<feature type="domain" description="Glycoside hydrolase family 42 N-terminal" evidence="11">
    <location>
        <begin position="15"/>
        <end position="390"/>
    </location>
</feature>
<evidence type="ECO:0000259" key="13">
    <source>
        <dbReference type="Pfam" id="PF08533"/>
    </source>
</evidence>
<feature type="domain" description="Beta-galactosidase C-terminal" evidence="13">
    <location>
        <begin position="629"/>
        <end position="685"/>
    </location>
</feature>
<evidence type="ECO:0000256" key="10">
    <source>
        <dbReference type="PIRSR" id="PIRSR001084-2"/>
    </source>
</evidence>
<dbReference type="InterPro" id="IPR029062">
    <property type="entry name" value="Class_I_gatase-like"/>
</dbReference>
<evidence type="ECO:0000256" key="9">
    <source>
        <dbReference type="PIRSR" id="PIRSR001084-1"/>
    </source>
</evidence>
<proteinExistence type="inferred from homology"/>
<dbReference type="Gene3D" id="2.60.40.1180">
    <property type="entry name" value="Golgi alpha-mannosidase II"/>
    <property type="match status" value="1"/>
</dbReference>
<evidence type="ECO:0000259" key="12">
    <source>
        <dbReference type="Pfam" id="PF08532"/>
    </source>
</evidence>
<evidence type="ECO:0000256" key="8">
    <source>
        <dbReference type="PIRNR" id="PIRNR001084"/>
    </source>
</evidence>
<evidence type="ECO:0000256" key="5">
    <source>
        <dbReference type="ARBA" id="ARBA00022801"/>
    </source>
</evidence>
<feature type="active site" description="Proton donor" evidence="9">
    <location>
        <position position="151"/>
    </location>
</feature>
<protein>
    <recommendedName>
        <fullName evidence="3 8">Beta-galactosidase</fullName>
        <shortName evidence="8">Beta-gal</shortName>
        <ecNumber evidence="3 8">3.2.1.23</ecNumber>
    </recommendedName>
</protein>
<evidence type="ECO:0000313" key="14">
    <source>
        <dbReference type="EMBL" id="MBB6694873.1"/>
    </source>
</evidence>
<dbReference type="Gene3D" id="3.20.20.80">
    <property type="entry name" value="Glycosidases"/>
    <property type="match status" value="1"/>
</dbReference>
<reference evidence="14 15" key="1">
    <citation type="submission" date="2020-08" db="EMBL/GenBank/DDBJ databases">
        <title>Cohnella phylogeny.</title>
        <authorList>
            <person name="Dunlap C."/>
        </authorList>
    </citation>
    <scope>NUCLEOTIDE SEQUENCE [LARGE SCALE GENOMIC DNA]</scope>
    <source>
        <strain evidence="14 15">DSM 25239</strain>
    </source>
</reference>
<dbReference type="InterPro" id="IPR017853">
    <property type="entry name" value="GH"/>
</dbReference>
<name>A0A841U9G6_9BACL</name>
<comment type="catalytic activity">
    <reaction evidence="1 8">
        <text>Hydrolysis of terminal non-reducing beta-D-galactose residues in beta-D-galactosides.</text>
        <dbReference type="EC" id="3.2.1.23"/>
    </reaction>
</comment>
<comment type="caution">
    <text evidence="14">The sequence shown here is derived from an EMBL/GenBank/DDBJ whole genome shotgun (WGS) entry which is preliminary data.</text>
</comment>
<keyword evidence="15" id="KW-1185">Reference proteome</keyword>
<evidence type="ECO:0000256" key="3">
    <source>
        <dbReference type="ARBA" id="ARBA00012756"/>
    </source>
</evidence>
<evidence type="ECO:0000256" key="1">
    <source>
        <dbReference type="ARBA" id="ARBA00001412"/>
    </source>
</evidence>
<dbReference type="EMBL" id="JACJVR010000106">
    <property type="protein sequence ID" value="MBB6694873.1"/>
    <property type="molecule type" value="Genomic_DNA"/>
</dbReference>
<dbReference type="InterPro" id="IPR013780">
    <property type="entry name" value="Glyco_hydro_b"/>
</dbReference>
<feature type="domain" description="Beta-galactosidase trimerisation" evidence="12">
    <location>
        <begin position="405"/>
        <end position="613"/>
    </location>
</feature>
<dbReference type="AlphaFoldDB" id="A0A841U9G6"/>
<evidence type="ECO:0000256" key="4">
    <source>
        <dbReference type="ARBA" id="ARBA00022723"/>
    </source>
</evidence>
<feature type="binding site" evidence="10">
    <location>
        <position position="322"/>
    </location>
    <ligand>
        <name>substrate</name>
    </ligand>
</feature>
<keyword evidence="6" id="KW-0862">Zinc</keyword>
<feature type="active site" description="Nucleophile" evidence="9">
    <location>
        <position position="314"/>
    </location>
</feature>
<keyword evidence="5 8" id="KW-0378">Hydrolase</keyword>
<evidence type="ECO:0000259" key="11">
    <source>
        <dbReference type="Pfam" id="PF02449"/>
    </source>
</evidence>
<dbReference type="PANTHER" id="PTHR36447:SF2">
    <property type="entry name" value="BETA-GALACTOSIDASE YESZ"/>
    <property type="match status" value="1"/>
</dbReference>
<dbReference type="Proteomes" id="UP000553776">
    <property type="component" value="Unassembled WGS sequence"/>
</dbReference>
<dbReference type="PIRSF" id="PIRSF001084">
    <property type="entry name" value="B-galactosidase"/>
    <property type="match status" value="1"/>
</dbReference>
<comment type="similarity">
    <text evidence="2 8">Belongs to the glycosyl hydrolase 42 family.</text>
</comment>
<evidence type="ECO:0000313" key="15">
    <source>
        <dbReference type="Proteomes" id="UP000553776"/>
    </source>
</evidence>
<keyword evidence="4" id="KW-0479">Metal-binding</keyword>
<dbReference type="EC" id="3.2.1.23" evidence="3 8"/>
<dbReference type="SUPFAM" id="SSF52317">
    <property type="entry name" value="Class I glutamine amidotransferase-like"/>
    <property type="match status" value="1"/>
</dbReference>
<evidence type="ECO:0000256" key="6">
    <source>
        <dbReference type="ARBA" id="ARBA00022833"/>
    </source>
</evidence>
<dbReference type="InterPro" id="IPR013738">
    <property type="entry name" value="Beta_galactosidase_Trimer"/>
</dbReference>
<organism evidence="14 15">
    <name type="scientific">Cohnella xylanilytica</name>
    <dbReference type="NCBI Taxonomy" id="557555"/>
    <lineage>
        <taxon>Bacteria</taxon>
        <taxon>Bacillati</taxon>
        <taxon>Bacillota</taxon>
        <taxon>Bacilli</taxon>
        <taxon>Bacillales</taxon>
        <taxon>Paenibacillaceae</taxon>
        <taxon>Cohnella</taxon>
    </lineage>
</organism>
<sequence length="687" mass="77769">MSKSLAVEQFELGVCYYPEQWPESLWADDYRRMRELGFTVVRMGEFAWNFFEPEEGQFTFDVFDRAIDLAHEHGLKVILGTPTATPPAWLTHKHPEVLNVTLEGVQHQHGLRRHYNYSSPVYRDYCAKITEAMARHYANHPGVAGWQIDNEINCESNVFYSPADHAAFRSWLRERYGTLEELNRAWGTVFWNQSYSDWEQVHLPRPTPADSPNPHQALDEKRFISDNAISFLRVQVEIVRKLAPNQPITTNGLFGHLDSHAMTDELLDFFSYDSYPNFATLWNDADRDDPLLDRKWSNNLAKVRSISPNFCVMEQQSGPGGWVNRMAQPSPKPGQMRLWTYQSVAHGADMLLYFRWRTASFGTEIYWHGINDYHNQPNRRVAEAQTIGREWGRIGKAVAGSRYAADVAIVRDYDNEWDGELDAWHGPLTGESEYGWSKSLQLNHIPYDYLYMRGSTGLDELARYQALIYPHPAIMSEETAELLKKYVAGGGKLIFGARTGYKDTRGHCRMMPFPGPVAELCGVTVEDFTLIPGGGAAPNIRWVDGGEERGAAAVKFNDILRPMNESVETLAVYDGDYYAGKPALTRASYGGGEAYYYGAAFTREVADALVRRLGLKPATAGWAELPSEVEIAIREKGNRRFAFLLNYSGRPVSARLLRETDDLLAGERLAAGDLAIEPYGVKVLSLE</sequence>
<dbReference type="Pfam" id="PF02449">
    <property type="entry name" value="Glyco_hydro_42"/>
    <property type="match status" value="1"/>
</dbReference>
<dbReference type="SUPFAM" id="SSF51445">
    <property type="entry name" value="(Trans)glycosidases"/>
    <property type="match status" value="1"/>
</dbReference>
<dbReference type="Pfam" id="PF08532">
    <property type="entry name" value="Glyco_hydro_42M"/>
    <property type="match status" value="1"/>
</dbReference>
<feature type="binding site" evidence="10">
    <location>
        <position position="150"/>
    </location>
    <ligand>
        <name>substrate</name>
    </ligand>
</feature>
<dbReference type="Gene3D" id="3.40.50.880">
    <property type="match status" value="1"/>
</dbReference>
<dbReference type="InterPro" id="IPR013739">
    <property type="entry name" value="Beta_galactosidase_C"/>
</dbReference>
<dbReference type="Pfam" id="PF08533">
    <property type="entry name" value="Glyco_hydro_42C"/>
    <property type="match status" value="1"/>
</dbReference>